<sequence>MADASNTKRSNLDLDNQVHATGTMADKTRKATSSPAFSQEQHRTTKHLALGVTNSFQQTILEGVMEQYWTPFKPEPPMKQLLAELLDLEPSSVDKWFLN</sequence>
<dbReference type="SUPFAM" id="SSF46689">
    <property type="entry name" value="Homeodomain-like"/>
    <property type="match status" value="1"/>
</dbReference>
<dbReference type="InterPro" id="IPR009057">
    <property type="entry name" value="Homeodomain-like_sf"/>
</dbReference>
<evidence type="ECO:0000313" key="3">
    <source>
        <dbReference type="Proteomes" id="UP001049176"/>
    </source>
</evidence>
<gene>
    <name evidence="2" type="ORF">E1B28_003797</name>
</gene>
<dbReference type="EMBL" id="CM032182">
    <property type="protein sequence ID" value="KAG7096353.1"/>
    <property type="molecule type" value="Genomic_DNA"/>
</dbReference>
<evidence type="ECO:0000313" key="2">
    <source>
        <dbReference type="EMBL" id="KAG7096353.1"/>
    </source>
</evidence>
<dbReference type="GeneID" id="66072873"/>
<feature type="region of interest" description="Disordered" evidence="1">
    <location>
        <begin position="1"/>
        <end position="43"/>
    </location>
</feature>
<dbReference type="KEGG" id="more:E1B28_003797"/>
<organism evidence="2 3">
    <name type="scientific">Marasmius oreades</name>
    <name type="common">fairy-ring Marasmius</name>
    <dbReference type="NCBI Taxonomy" id="181124"/>
    <lineage>
        <taxon>Eukaryota</taxon>
        <taxon>Fungi</taxon>
        <taxon>Dikarya</taxon>
        <taxon>Basidiomycota</taxon>
        <taxon>Agaricomycotina</taxon>
        <taxon>Agaricomycetes</taxon>
        <taxon>Agaricomycetidae</taxon>
        <taxon>Agaricales</taxon>
        <taxon>Marasmiineae</taxon>
        <taxon>Marasmiaceae</taxon>
        <taxon>Marasmius</taxon>
    </lineage>
</organism>
<dbReference type="Proteomes" id="UP001049176">
    <property type="component" value="Chromosome 2"/>
</dbReference>
<protein>
    <recommendedName>
        <fullName evidence="4">Homeobox domain-containing protein</fullName>
    </recommendedName>
</protein>
<keyword evidence="3" id="KW-1185">Reference proteome</keyword>
<dbReference type="RefSeq" id="XP_043012823.1">
    <property type="nucleotide sequence ID" value="XM_043148231.1"/>
</dbReference>
<comment type="caution">
    <text evidence="2">The sequence shown here is derived from an EMBL/GenBank/DDBJ whole genome shotgun (WGS) entry which is preliminary data.</text>
</comment>
<accession>A0A9P7UXB3</accession>
<dbReference type="AlphaFoldDB" id="A0A9P7UXB3"/>
<evidence type="ECO:0008006" key="4">
    <source>
        <dbReference type="Google" id="ProtNLM"/>
    </source>
</evidence>
<reference evidence="2" key="1">
    <citation type="journal article" date="2021" name="Genome Biol. Evol.">
        <title>The assembled and annotated genome of the fairy-ring fungus Marasmius oreades.</title>
        <authorList>
            <person name="Hiltunen M."/>
            <person name="Ament-Velasquez S.L."/>
            <person name="Johannesson H."/>
        </authorList>
    </citation>
    <scope>NUCLEOTIDE SEQUENCE</scope>
    <source>
        <strain evidence="2">03SP1</strain>
    </source>
</reference>
<evidence type="ECO:0000256" key="1">
    <source>
        <dbReference type="SAM" id="MobiDB-lite"/>
    </source>
</evidence>
<name>A0A9P7UXB3_9AGAR</name>
<proteinExistence type="predicted"/>